<dbReference type="Proteomes" id="UP001363151">
    <property type="component" value="Unassembled WGS sequence"/>
</dbReference>
<keyword evidence="2" id="KW-1185">Reference proteome</keyword>
<organism evidence="1 2">
    <name type="scientific">Aureococcus anophagefferens</name>
    <name type="common">Harmful bloom alga</name>
    <dbReference type="NCBI Taxonomy" id="44056"/>
    <lineage>
        <taxon>Eukaryota</taxon>
        <taxon>Sar</taxon>
        <taxon>Stramenopiles</taxon>
        <taxon>Ochrophyta</taxon>
        <taxon>Pelagophyceae</taxon>
        <taxon>Pelagomonadales</taxon>
        <taxon>Pelagomonadaceae</taxon>
        <taxon>Aureococcus</taxon>
    </lineage>
</organism>
<proteinExistence type="predicted"/>
<sequence length="91" mass="9996">MGILPSATDSKMLFDMPGVYQAELVVGRLFQSTAWSEHDERRRVADFEALDHDLRAAIGIAVRGARRSDRGRDATRAGLAAETLERLAALV</sequence>
<name>A0ABR1FG64_AURAN</name>
<comment type="caution">
    <text evidence="1">The sequence shown here is derived from an EMBL/GenBank/DDBJ whole genome shotgun (WGS) entry which is preliminary data.</text>
</comment>
<evidence type="ECO:0000313" key="1">
    <source>
        <dbReference type="EMBL" id="KAK7230232.1"/>
    </source>
</evidence>
<dbReference type="EMBL" id="JBBJCI010000442">
    <property type="protein sequence ID" value="KAK7230232.1"/>
    <property type="molecule type" value="Genomic_DNA"/>
</dbReference>
<gene>
    <name evidence="1" type="ORF">SO694_0018509</name>
</gene>
<reference evidence="1 2" key="1">
    <citation type="submission" date="2024-03" db="EMBL/GenBank/DDBJ databases">
        <title>Aureococcus anophagefferens CCMP1851 and Kratosvirus quantuckense: Draft genome of a second virus-susceptible host strain in the model system.</title>
        <authorList>
            <person name="Chase E."/>
            <person name="Truchon A.R."/>
            <person name="Schepens W."/>
            <person name="Wilhelm S.W."/>
        </authorList>
    </citation>
    <scope>NUCLEOTIDE SEQUENCE [LARGE SCALE GENOMIC DNA]</scope>
    <source>
        <strain evidence="1 2">CCMP1851</strain>
    </source>
</reference>
<evidence type="ECO:0000313" key="2">
    <source>
        <dbReference type="Proteomes" id="UP001363151"/>
    </source>
</evidence>
<accession>A0ABR1FG64</accession>
<protein>
    <submittedName>
        <fullName evidence="1">Uncharacterized protein</fullName>
    </submittedName>
</protein>